<name>A0A2D4HNW1_MICLE</name>
<reference evidence="1" key="1">
    <citation type="submission" date="2017-07" db="EMBL/GenBank/DDBJ databases">
        <authorList>
            <person name="Mikheyev A."/>
            <person name="Grau M."/>
        </authorList>
    </citation>
    <scope>NUCLEOTIDE SEQUENCE</scope>
    <source>
        <tissue evidence="1">Venom_gland</tissue>
    </source>
</reference>
<protein>
    <submittedName>
        <fullName evidence="1">Uncharacterized protein</fullName>
    </submittedName>
</protein>
<proteinExistence type="predicted"/>
<dbReference type="AlphaFoldDB" id="A0A2D4HNW1"/>
<sequence>MDEGVLLTRVWTTQEALVALGSKGDAFLNGLNIPPSLPHRVSSDSIWRKEIPTESGSKLLRNTTKDRSLLFSVQFCSNWQPLLYPHSFEAIFLVRFLFQLGFHEKLRVADTAIHKQLREDSMDHIENEKPQLPFIGDSVDVGRSGMYGSTNV</sequence>
<dbReference type="EMBL" id="IACK01049332">
    <property type="protein sequence ID" value="LAA73664.1"/>
    <property type="molecule type" value="Transcribed_RNA"/>
</dbReference>
<evidence type="ECO:0000313" key="1">
    <source>
        <dbReference type="EMBL" id="LAA73664.1"/>
    </source>
</evidence>
<accession>A0A2D4HNW1</accession>
<reference evidence="1" key="2">
    <citation type="submission" date="2017-11" db="EMBL/GenBank/DDBJ databases">
        <title>Coralsnake Venomics: Analyses of Venom Gland Transcriptomes and Proteomes of Six Brazilian Taxa.</title>
        <authorList>
            <person name="Aird S.D."/>
            <person name="Jorge da Silva N."/>
            <person name="Qiu L."/>
            <person name="Villar-Briones A."/>
            <person name="Aparecida-Saddi V."/>
            <person name="Campos-Telles M.P."/>
            <person name="Grau M."/>
            <person name="Mikheyev A.S."/>
        </authorList>
    </citation>
    <scope>NUCLEOTIDE SEQUENCE</scope>
    <source>
        <tissue evidence="1">Venom_gland</tissue>
    </source>
</reference>
<organism evidence="1">
    <name type="scientific">Micrurus lemniscatus lemniscatus</name>
    <dbReference type="NCBI Taxonomy" id="129467"/>
    <lineage>
        <taxon>Eukaryota</taxon>
        <taxon>Metazoa</taxon>
        <taxon>Chordata</taxon>
        <taxon>Craniata</taxon>
        <taxon>Vertebrata</taxon>
        <taxon>Euteleostomi</taxon>
        <taxon>Lepidosauria</taxon>
        <taxon>Squamata</taxon>
        <taxon>Bifurcata</taxon>
        <taxon>Unidentata</taxon>
        <taxon>Episquamata</taxon>
        <taxon>Toxicofera</taxon>
        <taxon>Serpentes</taxon>
        <taxon>Colubroidea</taxon>
        <taxon>Elapidae</taxon>
        <taxon>Elapinae</taxon>
        <taxon>Micrurus</taxon>
    </lineage>
</organism>